<evidence type="ECO:0000256" key="2">
    <source>
        <dbReference type="SAM" id="Phobius"/>
    </source>
</evidence>
<evidence type="ECO:0000256" key="1">
    <source>
        <dbReference type="SAM" id="MobiDB-lite"/>
    </source>
</evidence>
<proteinExistence type="predicted"/>
<keyword evidence="2" id="KW-1133">Transmembrane helix</keyword>
<comment type="caution">
    <text evidence="3">The sequence shown here is derived from an EMBL/GenBank/DDBJ whole genome shotgun (WGS) entry which is preliminary data.</text>
</comment>
<name>A0A8E0V2G7_9EURO</name>
<keyword evidence="2" id="KW-0472">Membrane</keyword>
<evidence type="ECO:0000313" key="4">
    <source>
        <dbReference type="Proteomes" id="UP000036893"/>
    </source>
</evidence>
<keyword evidence="2" id="KW-0812">Transmembrane</keyword>
<feature type="transmembrane region" description="Helical" evidence="2">
    <location>
        <begin position="299"/>
        <end position="322"/>
    </location>
</feature>
<reference evidence="3" key="2">
    <citation type="submission" date="2021-01" db="EMBL/GenBank/DDBJ databases">
        <title>Pan-genome distribution and transcriptional activeness of fungal secondary metabolism genes in Aspergillus section Fumigati.</title>
        <authorList>
            <person name="Takahashi H."/>
            <person name="Umemura M."/>
            <person name="Ninomiya A."/>
            <person name="Kusuya Y."/>
            <person name="Urayama S."/>
            <person name="Shimizu M."/>
            <person name="Watanabe A."/>
            <person name="Kamei K."/>
            <person name="Yaguchi T."/>
            <person name="Hagiwara D."/>
        </authorList>
    </citation>
    <scope>NUCLEOTIDE SEQUENCE</scope>
    <source>
        <strain evidence="3">IFM 46973</strain>
    </source>
</reference>
<accession>A0A8E0V2G7</accession>
<protein>
    <submittedName>
        <fullName evidence="3">Uncharacterized protein</fullName>
    </submittedName>
</protein>
<dbReference type="EMBL" id="BBXM02000007">
    <property type="protein sequence ID" value="GIC92518.1"/>
    <property type="molecule type" value="Genomic_DNA"/>
</dbReference>
<reference evidence="3" key="1">
    <citation type="journal article" date="2015" name="Genome Announc.">
        <title>Draft Genome Sequence of the Pathogenic Filamentous Fungus Aspergillus udagawae Strain IFM 46973T.</title>
        <authorList>
            <person name="Kusuya Y."/>
            <person name="Takahashi-Nakaguchi A."/>
            <person name="Takahashi H."/>
            <person name="Yaguchi T."/>
        </authorList>
    </citation>
    <scope>NUCLEOTIDE SEQUENCE</scope>
    <source>
        <strain evidence="3">IFM 46973</strain>
    </source>
</reference>
<feature type="region of interest" description="Disordered" evidence="1">
    <location>
        <begin position="435"/>
        <end position="463"/>
    </location>
</feature>
<feature type="transmembrane region" description="Helical" evidence="2">
    <location>
        <begin position="211"/>
        <end position="232"/>
    </location>
</feature>
<gene>
    <name evidence="3" type="ORF">Aud_008984</name>
</gene>
<sequence>MSVIIGALGSVIGYLGAEASTESFFERLLWPQRFYNDADLYVLIRLAFFLPMSGPLHGAALESLDTFRNNGLYLGMRRGDMLGTTFYHDLGAKYYHLTGKNTDQRDNAKDSRNGFWVQVLREVSCRNRDVHLAVQDPEDPAVDQIPPYRAMQLVHHLKLRYARNADHAGQGSVEIAEASVTWRTVLGTVLSELSSIVIAITAAAAKPFKTYWLAGYMLVPLALKLVALLTCVRRYSILDEQEAGDHQGFEDELYESDDPTHGFAIIQGPPRAVLQFFRHYGHPVRDSGAAGRRDRMREVLSMALIYLFMLYFPAGLISSLWMPNNTQFLWLSFQVYTIVTMHAVRIVGWDNCGRTEARVARHLERNEQVWLRRPDGLGIIASLETKDFPNVASAKREVDVIIQGYFRHHDMDGTNNVAQGKQGIERRVEGLKKSEAKQAFKKGQEEEVAKEQEARRGVDDSGS</sequence>
<dbReference type="GeneID" id="66996461"/>
<dbReference type="Proteomes" id="UP000036893">
    <property type="component" value="Unassembled WGS sequence"/>
</dbReference>
<evidence type="ECO:0000313" key="3">
    <source>
        <dbReference type="EMBL" id="GIC92518.1"/>
    </source>
</evidence>
<dbReference type="AlphaFoldDB" id="A0A8E0V2G7"/>
<feature type="transmembrane region" description="Helical" evidence="2">
    <location>
        <begin position="328"/>
        <end position="348"/>
    </location>
</feature>
<organism evidence="3 4">
    <name type="scientific">Aspergillus udagawae</name>
    <dbReference type="NCBI Taxonomy" id="91492"/>
    <lineage>
        <taxon>Eukaryota</taxon>
        <taxon>Fungi</taxon>
        <taxon>Dikarya</taxon>
        <taxon>Ascomycota</taxon>
        <taxon>Pezizomycotina</taxon>
        <taxon>Eurotiomycetes</taxon>
        <taxon>Eurotiomycetidae</taxon>
        <taxon>Eurotiales</taxon>
        <taxon>Aspergillaceae</taxon>
        <taxon>Aspergillus</taxon>
        <taxon>Aspergillus subgen. Fumigati</taxon>
    </lineage>
</organism>
<dbReference type="RefSeq" id="XP_043149784.1">
    <property type="nucleotide sequence ID" value="XM_043293849.1"/>
</dbReference>